<reference evidence="4" key="1">
    <citation type="submission" date="2021-03" db="EMBL/GenBank/DDBJ databases">
        <title>Alkalibacter marinus sp. nov., isolated from tidal flat sediment.</title>
        <authorList>
            <person name="Namirimu T."/>
            <person name="Yang J.-A."/>
            <person name="Yang S.-H."/>
            <person name="Kim Y.-J."/>
            <person name="Kwon K.K."/>
        </authorList>
    </citation>
    <scope>NUCLEOTIDE SEQUENCE</scope>
    <source>
        <strain evidence="4">ES005</strain>
    </source>
</reference>
<keyword evidence="1 2" id="KW-0238">DNA-binding</keyword>
<dbReference type="EMBL" id="CP071444">
    <property type="protein sequence ID" value="QSX08800.1"/>
    <property type="molecule type" value="Genomic_DNA"/>
</dbReference>
<keyword evidence="5" id="KW-1185">Reference proteome</keyword>
<name>A0A975AIR2_9FIRM</name>
<dbReference type="InterPro" id="IPR001647">
    <property type="entry name" value="HTH_TetR"/>
</dbReference>
<sequence length="222" mass="26071">MNTRDIILLAAKRLYMENGFSDTTNTMIAKEAGVNLGLITYYFKTKDVIASDMLNYNYETLFSHVLNHLKTEDELLQIVTFFKLHFKLTEIDPDYDRFIYEMNKLDLLEKATRDGNLYNLYRTIVDKNPLIDSSDKERICDIGVAITFGVMRELTMKQFQKDIIMSKEELYDRCMTQMFYALHIETNPLVLRTLFNASGSSVELLLEEHPHLKEVKNYLYKN</sequence>
<organism evidence="4 5">
    <name type="scientific">Alkalibacter rhizosphaerae</name>
    <dbReference type="NCBI Taxonomy" id="2815577"/>
    <lineage>
        <taxon>Bacteria</taxon>
        <taxon>Bacillati</taxon>
        <taxon>Bacillota</taxon>
        <taxon>Clostridia</taxon>
        <taxon>Eubacteriales</taxon>
        <taxon>Eubacteriaceae</taxon>
        <taxon>Alkalibacter</taxon>
    </lineage>
</organism>
<proteinExistence type="predicted"/>
<dbReference type="GO" id="GO:0003677">
    <property type="term" value="F:DNA binding"/>
    <property type="evidence" value="ECO:0007669"/>
    <property type="project" value="UniProtKB-UniRule"/>
</dbReference>
<evidence type="ECO:0000259" key="3">
    <source>
        <dbReference type="PROSITE" id="PS50977"/>
    </source>
</evidence>
<evidence type="ECO:0000313" key="5">
    <source>
        <dbReference type="Proteomes" id="UP000663499"/>
    </source>
</evidence>
<gene>
    <name evidence="4" type="ORF">J0B03_01535</name>
</gene>
<protein>
    <submittedName>
        <fullName evidence="4">TetR/AcrR family transcriptional regulator</fullName>
    </submittedName>
</protein>
<dbReference type="SUPFAM" id="SSF46689">
    <property type="entry name" value="Homeodomain-like"/>
    <property type="match status" value="1"/>
</dbReference>
<dbReference type="Proteomes" id="UP000663499">
    <property type="component" value="Chromosome"/>
</dbReference>
<evidence type="ECO:0000313" key="4">
    <source>
        <dbReference type="EMBL" id="QSX08800.1"/>
    </source>
</evidence>
<dbReference type="PRINTS" id="PR00455">
    <property type="entry name" value="HTHTETR"/>
</dbReference>
<accession>A0A975AIR2</accession>
<dbReference type="AlphaFoldDB" id="A0A975AIR2"/>
<dbReference type="PROSITE" id="PS50977">
    <property type="entry name" value="HTH_TETR_2"/>
    <property type="match status" value="1"/>
</dbReference>
<dbReference type="InterPro" id="IPR009057">
    <property type="entry name" value="Homeodomain-like_sf"/>
</dbReference>
<feature type="DNA-binding region" description="H-T-H motif" evidence="2">
    <location>
        <begin position="24"/>
        <end position="43"/>
    </location>
</feature>
<dbReference type="Pfam" id="PF00440">
    <property type="entry name" value="TetR_N"/>
    <property type="match status" value="1"/>
</dbReference>
<evidence type="ECO:0000256" key="1">
    <source>
        <dbReference type="ARBA" id="ARBA00023125"/>
    </source>
</evidence>
<dbReference type="KEGG" id="alka:J0B03_01535"/>
<feature type="domain" description="HTH tetR-type" evidence="3">
    <location>
        <begin position="1"/>
        <end position="61"/>
    </location>
</feature>
<dbReference type="RefSeq" id="WP_207300141.1">
    <property type="nucleotide sequence ID" value="NZ_CP071444.1"/>
</dbReference>
<evidence type="ECO:0000256" key="2">
    <source>
        <dbReference type="PROSITE-ProRule" id="PRU00335"/>
    </source>
</evidence>
<dbReference type="Gene3D" id="1.10.357.10">
    <property type="entry name" value="Tetracycline Repressor, domain 2"/>
    <property type="match status" value="1"/>
</dbReference>